<dbReference type="Proteomes" id="UP000683925">
    <property type="component" value="Unassembled WGS sequence"/>
</dbReference>
<gene>
    <name evidence="1" type="ORF">POCTA_138.1.T0120010</name>
</gene>
<sequence length="234" mass="27347">MHQFSNDQSLLINSINQLIYSHLIFSSLHLNTSFSLHSTYFTPLFLIPEGLPVGTGTRQPQTKSYYKPQKANPSSFYFKIFVPLSSIYFEDPPMSEYSIRVNQKKVFGDQTVYLPSQKSKQAKKKVCGQESLLEFTAGIFCPLYKIREVQHSDFKYVTFKKFKIQQLQVQIVEDLIFLLNKIIMDFSDDQQNNSLQLDKDVLQTSFLLILKHLNLYNQIFIMEVECIFHCIQKK</sequence>
<proteinExistence type="predicted"/>
<evidence type="ECO:0000313" key="1">
    <source>
        <dbReference type="EMBL" id="CAD8140643.1"/>
    </source>
</evidence>
<reference evidence="1" key="1">
    <citation type="submission" date="2021-01" db="EMBL/GenBank/DDBJ databases">
        <authorList>
            <consortium name="Genoscope - CEA"/>
            <person name="William W."/>
        </authorList>
    </citation>
    <scope>NUCLEOTIDE SEQUENCE</scope>
</reference>
<keyword evidence="2" id="KW-1185">Reference proteome</keyword>
<comment type="caution">
    <text evidence="1">The sequence shown here is derived from an EMBL/GenBank/DDBJ whole genome shotgun (WGS) entry which is preliminary data.</text>
</comment>
<dbReference type="AlphaFoldDB" id="A0A8S1SJH5"/>
<dbReference type="EMBL" id="CAJJDP010000011">
    <property type="protein sequence ID" value="CAD8140643.1"/>
    <property type="molecule type" value="Genomic_DNA"/>
</dbReference>
<accession>A0A8S1SJH5</accession>
<name>A0A8S1SJH5_PAROT</name>
<evidence type="ECO:0000313" key="2">
    <source>
        <dbReference type="Proteomes" id="UP000683925"/>
    </source>
</evidence>
<protein>
    <submittedName>
        <fullName evidence="1">Uncharacterized protein</fullName>
    </submittedName>
</protein>
<organism evidence="1 2">
    <name type="scientific">Paramecium octaurelia</name>
    <dbReference type="NCBI Taxonomy" id="43137"/>
    <lineage>
        <taxon>Eukaryota</taxon>
        <taxon>Sar</taxon>
        <taxon>Alveolata</taxon>
        <taxon>Ciliophora</taxon>
        <taxon>Intramacronucleata</taxon>
        <taxon>Oligohymenophorea</taxon>
        <taxon>Peniculida</taxon>
        <taxon>Parameciidae</taxon>
        <taxon>Paramecium</taxon>
    </lineage>
</organism>